<dbReference type="Pfam" id="PF07765">
    <property type="entry name" value="KIP1"/>
    <property type="match status" value="1"/>
</dbReference>
<feature type="region of interest" description="Disordered" evidence="4">
    <location>
        <begin position="173"/>
        <end position="195"/>
    </location>
</feature>
<feature type="coiled-coil region" evidence="3">
    <location>
        <begin position="386"/>
        <end position="441"/>
    </location>
</feature>
<evidence type="ECO:0000256" key="3">
    <source>
        <dbReference type="SAM" id="Coils"/>
    </source>
</evidence>
<name>A0AA88W9D2_9ASTE</name>
<dbReference type="InterPro" id="IPR051861">
    <property type="entry name" value="NET_actin-binding_domain"/>
</dbReference>
<dbReference type="PANTHER" id="PTHR32258">
    <property type="entry name" value="PROTEIN NETWORKED 4A"/>
    <property type="match status" value="1"/>
</dbReference>
<proteinExistence type="inferred from homology"/>
<dbReference type="PANTHER" id="PTHR32258:SF14">
    <property type="entry name" value="GB|AAF19561.1"/>
    <property type="match status" value="1"/>
</dbReference>
<comment type="caution">
    <text evidence="6">The sequence shown here is derived from an EMBL/GenBank/DDBJ whole genome shotgun (WGS) entry which is preliminary data.</text>
</comment>
<comment type="similarity">
    <text evidence="2">Belongs to the NET family.</text>
</comment>
<keyword evidence="1 3" id="KW-0175">Coiled coil</keyword>
<accession>A0AA88W9D2</accession>
<reference evidence="6" key="1">
    <citation type="submission" date="2022-12" db="EMBL/GenBank/DDBJ databases">
        <title>Draft genome assemblies for two species of Escallonia (Escalloniales).</title>
        <authorList>
            <person name="Chanderbali A."/>
            <person name="Dervinis C."/>
            <person name="Anghel I."/>
            <person name="Soltis D."/>
            <person name="Soltis P."/>
            <person name="Zapata F."/>
        </authorList>
    </citation>
    <scope>NUCLEOTIDE SEQUENCE</scope>
    <source>
        <strain evidence="6">UCBG64.0493</strain>
        <tissue evidence="6">Leaf</tissue>
    </source>
</reference>
<dbReference type="EMBL" id="JAVXUP010000715">
    <property type="protein sequence ID" value="KAK3022374.1"/>
    <property type="molecule type" value="Genomic_DNA"/>
</dbReference>
<dbReference type="GO" id="GO:0005774">
    <property type="term" value="C:vacuolar membrane"/>
    <property type="evidence" value="ECO:0007669"/>
    <property type="project" value="TreeGrafter"/>
</dbReference>
<keyword evidence="7" id="KW-1185">Reference proteome</keyword>
<sequence>MLMVKPSSFVFRKWRLTASEYIVAFKVYQGIQRAMEIVEPKSRSSWRDSHMSPETSKWLAENIEGVDQSVKHMLKLIEDDENSPAKGQRRMELIANVEEFCHMHRLLAERYGNLTGELSKNFASLLQLQHPEISGTYSPQASPLLTPDQKSARQKAEQAVNFDFLLSSGGGSSDMSLKEYSESASSSSMSSDSDTESRSFMKKSLVLLPNGDGKGLHQKPFDLETKQETIDGTPNMMEAKSCEMLFQRVTDYEEELRIKKKMLQFSDEEIARLKGELAKNESVTVLLDDLQAQLQSAHHDNKLLESTLEMEKRKVLELQNQVAELETRICNSDCKIGTLEYELEVTREKLWTSEEEISMLKNKLHNEASEGTYELQLQLQSRQRDIAFLEAKLDSGRSKISELQEKIARYIDDASHRDHEIEELTDALRDVRERFSVEKAELRSDISSMLEEQNHLKARLGEWEVQNGLLEVEIKQCKAEKLELKGLQEAQEIIWQADIERLNADLKRKDELVETLNKNLDLLKLKYDTLMAEKDGVSARIDTLNAELRAGGNQVRQTEGRLRQMHMEHVELIAKSASAQRLTDELKLQVEELKKEVDMQRAVLSDRAEEKREAIRQLCFSLEHYRSGYQELREACIGYKARAVLAS</sequence>
<dbReference type="Gene3D" id="1.10.287.1490">
    <property type="match status" value="1"/>
</dbReference>
<evidence type="ECO:0000313" key="7">
    <source>
        <dbReference type="Proteomes" id="UP001188597"/>
    </source>
</evidence>
<feature type="coiled-coil region" evidence="3">
    <location>
        <begin position="287"/>
        <end position="328"/>
    </location>
</feature>
<feature type="compositionally biased region" description="Low complexity" evidence="4">
    <location>
        <begin position="182"/>
        <end position="192"/>
    </location>
</feature>
<evidence type="ECO:0000313" key="6">
    <source>
        <dbReference type="EMBL" id="KAK3022374.1"/>
    </source>
</evidence>
<evidence type="ECO:0000259" key="5">
    <source>
        <dbReference type="PROSITE" id="PS51774"/>
    </source>
</evidence>
<dbReference type="AlphaFoldDB" id="A0AA88W9D2"/>
<feature type="domain" description="NAB" evidence="5">
    <location>
        <begin position="43"/>
        <end position="118"/>
    </location>
</feature>
<evidence type="ECO:0000256" key="2">
    <source>
        <dbReference type="ARBA" id="ARBA00038006"/>
    </source>
</evidence>
<dbReference type="PROSITE" id="PS51774">
    <property type="entry name" value="NAB"/>
    <property type="match status" value="1"/>
</dbReference>
<feature type="coiled-coil region" evidence="3">
    <location>
        <begin position="576"/>
        <end position="603"/>
    </location>
</feature>
<dbReference type="Proteomes" id="UP001188597">
    <property type="component" value="Unassembled WGS sequence"/>
</dbReference>
<organism evidence="6 7">
    <name type="scientific">Escallonia herrerae</name>
    <dbReference type="NCBI Taxonomy" id="1293975"/>
    <lineage>
        <taxon>Eukaryota</taxon>
        <taxon>Viridiplantae</taxon>
        <taxon>Streptophyta</taxon>
        <taxon>Embryophyta</taxon>
        <taxon>Tracheophyta</taxon>
        <taxon>Spermatophyta</taxon>
        <taxon>Magnoliopsida</taxon>
        <taxon>eudicotyledons</taxon>
        <taxon>Gunneridae</taxon>
        <taxon>Pentapetalae</taxon>
        <taxon>asterids</taxon>
        <taxon>campanulids</taxon>
        <taxon>Escalloniales</taxon>
        <taxon>Escalloniaceae</taxon>
        <taxon>Escallonia</taxon>
    </lineage>
</organism>
<dbReference type="InterPro" id="IPR011684">
    <property type="entry name" value="NAB"/>
</dbReference>
<dbReference type="GO" id="GO:0003779">
    <property type="term" value="F:actin binding"/>
    <property type="evidence" value="ECO:0007669"/>
    <property type="project" value="InterPro"/>
</dbReference>
<gene>
    <name evidence="6" type="ORF">RJ639_047348</name>
</gene>
<evidence type="ECO:0000256" key="1">
    <source>
        <dbReference type="ARBA" id="ARBA00023054"/>
    </source>
</evidence>
<feature type="coiled-coil region" evidence="3">
    <location>
        <begin position="499"/>
        <end position="547"/>
    </location>
</feature>
<evidence type="ECO:0000256" key="4">
    <source>
        <dbReference type="SAM" id="MobiDB-lite"/>
    </source>
</evidence>
<protein>
    <recommendedName>
        <fullName evidence="5">NAB domain-containing protein</fullName>
    </recommendedName>
</protein>